<dbReference type="GO" id="GO:0005829">
    <property type="term" value="C:cytosol"/>
    <property type="evidence" value="ECO:0007669"/>
    <property type="project" value="TreeGrafter"/>
</dbReference>
<evidence type="ECO:0000259" key="5">
    <source>
        <dbReference type="SMART" id="SM00827"/>
    </source>
</evidence>
<dbReference type="EMBL" id="CP108330">
    <property type="protein sequence ID" value="WUR37769.1"/>
    <property type="molecule type" value="Genomic_DNA"/>
</dbReference>
<organism evidence="6 8">
    <name type="scientific">Streptomyces griseoaurantiacus</name>
    <dbReference type="NCBI Taxonomy" id="68213"/>
    <lineage>
        <taxon>Bacteria</taxon>
        <taxon>Bacillati</taxon>
        <taxon>Actinomycetota</taxon>
        <taxon>Actinomycetes</taxon>
        <taxon>Kitasatosporales</taxon>
        <taxon>Streptomycetaceae</taxon>
        <taxon>Streptomyces</taxon>
        <taxon>Streptomyces aurantiacus group</taxon>
    </lineage>
</organism>
<dbReference type="Proteomes" id="UP001432161">
    <property type="component" value="Chromosome"/>
</dbReference>
<dbReference type="PANTHER" id="PTHR42681:SF1">
    <property type="entry name" value="MALONYL-COA-ACYL CARRIER PROTEIN TRANSACYLASE, MITOCHONDRIAL"/>
    <property type="match status" value="1"/>
</dbReference>
<dbReference type="InterPro" id="IPR050858">
    <property type="entry name" value="Mal-CoA-ACP_Trans/PKS_FabD"/>
</dbReference>
<proteinExistence type="predicted"/>
<dbReference type="EMBL" id="FNAX01000015">
    <property type="protein sequence ID" value="SDG14722.1"/>
    <property type="molecule type" value="Genomic_DNA"/>
</dbReference>
<name>A0A1G7RVE9_9ACTN</name>
<evidence type="ECO:0000313" key="7">
    <source>
        <dbReference type="EMBL" id="WUR37769.1"/>
    </source>
</evidence>
<dbReference type="EC" id="2.3.1.39" evidence="1"/>
<feature type="domain" description="Malonyl-CoA:ACP transacylase (MAT)" evidence="5">
    <location>
        <begin position="6"/>
        <end position="346"/>
    </location>
</feature>
<evidence type="ECO:0000256" key="3">
    <source>
        <dbReference type="ARBA" id="ARBA00023315"/>
    </source>
</evidence>
<dbReference type="Proteomes" id="UP000198614">
    <property type="component" value="Unassembled WGS sequence"/>
</dbReference>
<dbReference type="SUPFAM" id="SSF52151">
    <property type="entry name" value="FabD/lysophospholipase-like"/>
    <property type="match status" value="1"/>
</dbReference>
<protein>
    <recommendedName>
        <fullName evidence="1">[acyl-carrier-protein] S-malonyltransferase</fullName>
        <ecNumber evidence="1">2.3.1.39</ecNumber>
    </recommendedName>
</protein>
<evidence type="ECO:0000256" key="4">
    <source>
        <dbReference type="ARBA" id="ARBA00048462"/>
    </source>
</evidence>
<dbReference type="AlphaFoldDB" id="A0A1G7RVE9"/>
<evidence type="ECO:0000313" key="6">
    <source>
        <dbReference type="EMBL" id="SDG14722.1"/>
    </source>
</evidence>
<dbReference type="GO" id="GO:0006633">
    <property type="term" value="P:fatty acid biosynthetic process"/>
    <property type="evidence" value="ECO:0007669"/>
    <property type="project" value="TreeGrafter"/>
</dbReference>
<dbReference type="InterPro" id="IPR001227">
    <property type="entry name" value="Ac_transferase_dom_sf"/>
</dbReference>
<sequence>MRHLYLFSGLAGLQGPPLPALRALYARPENARYFTTAAEAITDVLDHVGAEAYRRELPGGIPLTAWLRGTPPAAGALEHSIVDGLLAHLYQLCLLQPPLRRAAGERPEPVAAIGHSLGLIGATVAGTVTTDRRRYTAMCRDVIAMTTLTLIRCHQLAPPHGGPATPMAAVMGVPTEELRALVAGSRVHLALANSGSSHVLAGDPGDLDALRREHARRLAEPAVRWVYLRSTAPFHTPLLEQAVRAALEDRHFLTFRLTGEELAVPVYVADSPVNLQHRGDLLPDVLAHAVCRPLDWPRTVRAALEDCRPDQIVDFGPGPSARVFTRETLRGSRTGLRYRSVPAPTA</sequence>
<dbReference type="Gene3D" id="3.40.366.10">
    <property type="entry name" value="Malonyl-Coenzyme A Acyl Carrier Protein, domain 2"/>
    <property type="match status" value="2"/>
</dbReference>
<evidence type="ECO:0000313" key="8">
    <source>
        <dbReference type="Proteomes" id="UP000198614"/>
    </source>
</evidence>
<reference evidence="6 8" key="1">
    <citation type="submission" date="2016-10" db="EMBL/GenBank/DDBJ databases">
        <authorList>
            <person name="de Groot N.N."/>
        </authorList>
    </citation>
    <scope>NUCLEOTIDE SEQUENCE [LARGE SCALE GENOMIC DNA]</scope>
    <source>
        <strain evidence="6 8">CGMCC 4.1859</strain>
    </source>
</reference>
<dbReference type="InterPro" id="IPR016036">
    <property type="entry name" value="Malonyl_transacylase_ACP-bd"/>
</dbReference>
<dbReference type="InterPro" id="IPR016035">
    <property type="entry name" value="Acyl_Trfase/lysoPLipase"/>
</dbReference>
<keyword evidence="2" id="KW-0808">Transferase</keyword>
<dbReference type="GO" id="GO:0004314">
    <property type="term" value="F:[acyl-carrier-protein] S-malonyltransferase activity"/>
    <property type="evidence" value="ECO:0007669"/>
    <property type="project" value="UniProtKB-EC"/>
</dbReference>
<reference evidence="7" key="2">
    <citation type="submission" date="2022-10" db="EMBL/GenBank/DDBJ databases">
        <title>The complete genomes of actinobacterial strains from the NBC collection.</title>
        <authorList>
            <person name="Joergensen T.S."/>
            <person name="Alvarez Arevalo M."/>
            <person name="Sterndorff E.B."/>
            <person name="Faurdal D."/>
            <person name="Vuksanovic O."/>
            <person name="Mourched A.-S."/>
            <person name="Charusanti P."/>
            <person name="Shaw S."/>
            <person name="Blin K."/>
            <person name="Weber T."/>
        </authorList>
    </citation>
    <scope>NUCLEOTIDE SEQUENCE</scope>
    <source>
        <strain evidence="7">NBC_00489</strain>
    </source>
</reference>
<evidence type="ECO:0000313" key="9">
    <source>
        <dbReference type="Proteomes" id="UP001432161"/>
    </source>
</evidence>
<accession>A0A1G7RVE9</accession>
<gene>
    <name evidence="7" type="ORF">OHN36_11470</name>
    <name evidence="6" type="ORF">SAMN05216260_11522</name>
</gene>
<keyword evidence="9" id="KW-1185">Reference proteome</keyword>
<keyword evidence="3" id="KW-0012">Acyltransferase</keyword>
<comment type="catalytic activity">
    <reaction evidence="4">
        <text>holo-[ACP] + malonyl-CoA = malonyl-[ACP] + CoA</text>
        <dbReference type="Rhea" id="RHEA:41792"/>
        <dbReference type="Rhea" id="RHEA-COMP:9623"/>
        <dbReference type="Rhea" id="RHEA-COMP:9685"/>
        <dbReference type="ChEBI" id="CHEBI:57287"/>
        <dbReference type="ChEBI" id="CHEBI:57384"/>
        <dbReference type="ChEBI" id="CHEBI:64479"/>
        <dbReference type="ChEBI" id="CHEBI:78449"/>
        <dbReference type="EC" id="2.3.1.39"/>
    </reaction>
</comment>
<dbReference type="PANTHER" id="PTHR42681">
    <property type="entry name" value="MALONYL-COA-ACYL CARRIER PROTEIN TRANSACYLASE, MITOCHONDRIAL"/>
    <property type="match status" value="1"/>
</dbReference>
<dbReference type="SUPFAM" id="SSF55048">
    <property type="entry name" value="Probable ACP-binding domain of malonyl-CoA ACP transacylase"/>
    <property type="match status" value="1"/>
</dbReference>
<dbReference type="OrthoDB" id="4037841at2"/>
<evidence type="ECO:0000256" key="2">
    <source>
        <dbReference type="ARBA" id="ARBA00022679"/>
    </source>
</evidence>
<evidence type="ECO:0000256" key="1">
    <source>
        <dbReference type="ARBA" id="ARBA00013258"/>
    </source>
</evidence>
<dbReference type="InterPro" id="IPR014043">
    <property type="entry name" value="Acyl_transferase_dom"/>
</dbReference>
<dbReference type="SMART" id="SM00827">
    <property type="entry name" value="PKS_AT"/>
    <property type="match status" value="1"/>
</dbReference>